<dbReference type="Proteomes" id="UP000594586">
    <property type="component" value="Chromosome"/>
</dbReference>
<dbReference type="KEGG" id="cqn:G7Y29_07915"/>
<dbReference type="GO" id="GO:0047429">
    <property type="term" value="F:nucleoside triphosphate diphosphatase activity"/>
    <property type="evidence" value="ECO:0007669"/>
    <property type="project" value="TreeGrafter"/>
</dbReference>
<keyword evidence="3" id="KW-1185">Reference proteome</keyword>
<dbReference type="CDD" id="cd11528">
    <property type="entry name" value="NTP-PPase_MazG_Nterm"/>
    <property type="match status" value="1"/>
</dbReference>
<protein>
    <submittedName>
        <fullName evidence="2">Nucleoside triphosphate hydrolase</fullName>
    </submittedName>
</protein>
<dbReference type="GO" id="GO:0006203">
    <property type="term" value="P:dGTP catabolic process"/>
    <property type="evidence" value="ECO:0007669"/>
    <property type="project" value="TreeGrafter"/>
</dbReference>
<dbReference type="Pfam" id="PF03819">
    <property type="entry name" value="MazG"/>
    <property type="match status" value="1"/>
</dbReference>
<dbReference type="InterPro" id="IPR004518">
    <property type="entry name" value="MazG-like_dom"/>
</dbReference>
<dbReference type="AlphaFoldDB" id="A0A7T0KMJ0"/>
<dbReference type="PANTHER" id="PTHR30522">
    <property type="entry name" value="NUCLEOSIDE TRIPHOSPHATE PYROPHOSPHOHYDROLASE"/>
    <property type="match status" value="1"/>
</dbReference>
<evidence type="ECO:0000313" key="2">
    <source>
        <dbReference type="EMBL" id="QPK82789.1"/>
    </source>
</evidence>
<sequence>MTVLVLDPRWPDMIPLNIRIRGRVEFTSEVPVSVRWALDSTDDTGNWLLTTDPTDPLVRNRIAAGEELIEVPSRRDPVLAATQTMSVARRRGEWERAMTHESLLPYLAEEAREFADAVRGGDTHELRKELSDVLLQVLFHSEIASDFDFADVAQAFVDKMRSRAPYLFDGSTGLVALEEQDRLWAEGKAREKEKEDLSAKSVPK</sequence>
<organism evidence="2 3">
    <name type="scientific">Corynebacterium qintianiae</name>
    <dbReference type="NCBI Taxonomy" id="2709392"/>
    <lineage>
        <taxon>Bacteria</taxon>
        <taxon>Bacillati</taxon>
        <taxon>Actinomycetota</taxon>
        <taxon>Actinomycetes</taxon>
        <taxon>Mycobacteriales</taxon>
        <taxon>Corynebacteriaceae</taxon>
        <taxon>Corynebacterium</taxon>
    </lineage>
</organism>
<dbReference type="RefSeq" id="WP_165004618.1">
    <property type="nucleotide sequence ID" value="NZ_CP064955.1"/>
</dbReference>
<dbReference type="GO" id="GO:0046047">
    <property type="term" value="P:TTP catabolic process"/>
    <property type="evidence" value="ECO:0007669"/>
    <property type="project" value="TreeGrafter"/>
</dbReference>
<dbReference type="InterPro" id="IPR011551">
    <property type="entry name" value="NTP_PyrPHydrolase_MazG"/>
</dbReference>
<dbReference type="GO" id="GO:0046076">
    <property type="term" value="P:dTTP catabolic process"/>
    <property type="evidence" value="ECO:0007669"/>
    <property type="project" value="TreeGrafter"/>
</dbReference>
<keyword evidence="2" id="KW-0378">Hydrolase</keyword>
<dbReference type="Gene3D" id="1.10.287.1080">
    <property type="entry name" value="MazG-like"/>
    <property type="match status" value="1"/>
</dbReference>
<dbReference type="InterPro" id="IPR048015">
    <property type="entry name" value="NTP-PPase_MazG-like_N"/>
</dbReference>
<name>A0A7T0KMJ0_9CORY</name>
<dbReference type="GO" id="GO:0046081">
    <property type="term" value="P:dUTP catabolic process"/>
    <property type="evidence" value="ECO:0007669"/>
    <property type="project" value="TreeGrafter"/>
</dbReference>
<feature type="domain" description="NTP pyrophosphohydrolase MazG-like" evidence="1">
    <location>
        <begin position="99"/>
        <end position="168"/>
    </location>
</feature>
<accession>A0A7T0KMJ0</accession>
<dbReference type="SUPFAM" id="SSF101386">
    <property type="entry name" value="all-alpha NTP pyrophosphatases"/>
    <property type="match status" value="1"/>
</dbReference>
<dbReference type="EMBL" id="CP064955">
    <property type="protein sequence ID" value="QPK82789.1"/>
    <property type="molecule type" value="Genomic_DNA"/>
</dbReference>
<evidence type="ECO:0000259" key="1">
    <source>
        <dbReference type="Pfam" id="PF03819"/>
    </source>
</evidence>
<gene>
    <name evidence="2" type="ORF">G7Y29_07915</name>
</gene>
<evidence type="ECO:0000313" key="3">
    <source>
        <dbReference type="Proteomes" id="UP000594586"/>
    </source>
</evidence>
<dbReference type="GO" id="GO:0046061">
    <property type="term" value="P:dATP catabolic process"/>
    <property type="evidence" value="ECO:0007669"/>
    <property type="project" value="TreeGrafter"/>
</dbReference>
<dbReference type="GO" id="GO:0046052">
    <property type="term" value="P:UTP catabolic process"/>
    <property type="evidence" value="ECO:0007669"/>
    <property type="project" value="TreeGrafter"/>
</dbReference>
<proteinExistence type="predicted"/>
<reference evidence="2 3" key="1">
    <citation type="submission" date="2020-11" db="EMBL/GenBank/DDBJ databases">
        <title>Corynebacterium sp. MC1420.</title>
        <authorList>
            <person name="Zhou J."/>
        </authorList>
    </citation>
    <scope>NUCLEOTIDE SEQUENCE [LARGE SCALE GENOMIC DNA]</scope>
    <source>
        <strain evidence="2 3">MC1420</strain>
    </source>
</reference>
<dbReference type="PANTHER" id="PTHR30522:SF0">
    <property type="entry name" value="NUCLEOSIDE TRIPHOSPHATE PYROPHOSPHOHYDROLASE"/>
    <property type="match status" value="1"/>
</dbReference>